<comment type="caution">
    <text evidence="6">The sequence shown here is derived from an EMBL/GenBank/DDBJ whole genome shotgun (WGS) entry which is preliminary data.</text>
</comment>
<sequence length="835" mass="94589">MTNRTRSFREESAEEIAELKKKGILSQDEIKVLLDNRDRYYLNIGKHAPKVEEFQHFVDYERKLLQLVRSRKVSRGVLSLKAEYSIVSRIHSIQERAIRKSPYDIALWVKYAQFCLEEGAETVLQRLFGTALSKNPQSIALFRLAALFSMEKKNNVFLARTLLQNGLRINVANRILFETFFAIELDHYEKILLERVKLDDDECAAFIKANPTTATGDEYYESPLVALVVRKNAIRELTEAAKEENPMKLPTPLDQRRAELLILSMNMIQTLLTTRESIEESFNMAIDPATDTSLIVSKIASISLESFSALARSMCNDLFSLLMSFILEVKNSPQPVFVDAFEQCAAFLVLMISQNVWQFPLESDNSESDESLQRLVSDFAEMFSSPDSAIHGRSYNHSLASVFAQTLGHTLEDRMTLWRQQMPEENSAQGKMKRSDVEDEVQLVWVYKAETETTLEDETLLSLFDGLVEGFTTAVLGQPWKTELSNWQHSSLFLFPLAHPLSTSFVTLLLDWQRCLILSSRTFTSDDSSPSDRLLSTLLNVEPSTQSQSPSELISPPVSQLFSKRLSYLISSLAFSYFSTHPKRDDTLLPFTIFKLCTIQSLAYPHTLQSVPDLPLLSALGPEQASQARCSTSQKEENRVHHLLLASSILSYSPPSVLEMVKVCVVSEAVSSLDHLLEIVKIFSLSPSLPSLLTLVVEWDTQRLMSVDEDALAKILPESLSLVKKIHSFTSTTTKLELACAQHDQILIDFAKTGIPNIDLTKLLNHVYANFQTATRRFTTNIALWLEFYFFAVNNFPDRAPIVEKNALIQLGNKRSVRESFVSQKAERMTSLTHK</sequence>
<dbReference type="InterPro" id="IPR011990">
    <property type="entry name" value="TPR-like_helical_dom_sf"/>
</dbReference>
<gene>
    <name evidence="6" type="ORF">BLNAU_3762</name>
</gene>
<evidence type="ECO:0000256" key="3">
    <source>
        <dbReference type="ARBA" id="ARBA00022737"/>
    </source>
</evidence>
<dbReference type="Proteomes" id="UP001281761">
    <property type="component" value="Unassembled WGS sequence"/>
</dbReference>
<evidence type="ECO:0000313" key="6">
    <source>
        <dbReference type="EMBL" id="KAK2961316.1"/>
    </source>
</evidence>
<protein>
    <submittedName>
        <fullName evidence="6">U3 small nucleolar RNA-associated protein 6 like protein</fullName>
    </submittedName>
</protein>
<dbReference type="PANTHER" id="PTHR23271">
    <property type="entry name" value="HEPATOCELLULAR CARCINOMA-ASSOCIATED ANTIGEN 66"/>
    <property type="match status" value="1"/>
</dbReference>
<keyword evidence="3" id="KW-0677">Repeat</keyword>
<evidence type="ECO:0000256" key="2">
    <source>
        <dbReference type="ARBA" id="ARBA00022552"/>
    </source>
</evidence>
<reference evidence="6 7" key="1">
    <citation type="journal article" date="2022" name="bioRxiv">
        <title>Genomics of Preaxostyla Flagellates Illuminates Evolutionary Transitions and the Path Towards Mitochondrial Loss.</title>
        <authorList>
            <person name="Novak L.V.F."/>
            <person name="Treitli S.C."/>
            <person name="Pyrih J."/>
            <person name="Halakuc P."/>
            <person name="Pipaliya S.V."/>
            <person name="Vacek V."/>
            <person name="Brzon O."/>
            <person name="Soukal P."/>
            <person name="Eme L."/>
            <person name="Dacks J.B."/>
            <person name="Karnkowska A."/>
            <person name="Elias M."/>
            <person name="Hampl V."/>
        </authorList>
    </citation>
    <scope>NUCLEOTIDE SEQUENCE [LARGE SCALE GENOMIC DNA]</scope>
    <source>
        <strain evidence="6">NAU3</strain>
        <tissue evidence="6">Gut</tissue>
    </source>
</reference>
<evidence type="ECO:0000259" key="5">
    <source>
        <dbReference type="Pfam" id="PF08640"/>
    </source>
</evidence>
<evidence type="ECO:0000256" key="1">
    <source>
        <dbReference type="ARBA" id="ARBA00004604"/>
    </source>
</evidence>
<keyword evidence="7" id="KW-1185">Reference proteome</keyword>
<organism evidence="6 7">
    <name type="scientific">Blattamonas nauphoetae</name>
    <dbReference type="NCBI Taxonomy" id="2049346"/>
    <lineage>
        <taxon>Eukaryota</taxon>
        <taxon>Metamonada</taxon>
        <taxon>Preaxostyla</taxon>
        <taxon>Oxymonadida</taxon>
        <taxon>Blattamonas</taxon>
    </lineage>
</organism>
<keyword evidence="2" id="KW-0698">rRNA processing</keyword>
<proteinExistence type="predicted"/>
<evidence type="ECO:0000256" key="4">
    <source>
        <dbReference type="ARBA" id="ARBA00023242"/>
    </source>
</evidence>
<feature type="domain" description="U3 small nucleolar RNA-associated protein 6 N-terminal" evidence="5">
    <location>
        <begin position="10"/>
        <end position="77"/>
    </location>
</feature>
<comment type="subcellular location">
    <subcellularLocation>
        <location evidence="1">Nucleus</location>
        <location evidence="1">Nucleolus</location>
    </subcellularLocation>
</comment>
<keyword evidence="4" id="KW-0539">Nucleus</keyword>
<dbReference type="Pfam" id="PF08640">
    <property type="entry name" value="U3_assoc_6"/>
    <property type="match status" value="1"/>
</dbReference>
<dbReference type="InterPro" id="IPR013949">
    <property type="entry name" value="Utp6"/>
</dbReference>
<accession>A0ABQ9YC26</accession>
<evidence type="ECO:0000313" key="7">
    <source>
        <dbReference type="Proteomes" id="UP001281761"/>
    </source>
</evidence>
<dbReference type="InterPro" id="IPR055347">
    <property type="entry name" value="UTP6_N"/>
</dbReference>
<dbReference type="PANTHER" id="PTHR23271:SF1">
    <property type="entry name" value="U3 SMALL NUCLEOLAR RNA-ASSOCIATED PROTEIN 6 HOMOLOG"/>
    <property type="match status" value="1"/>
</dbReference>
<name>A0ABQ9YC26_9EUKA</name>
<dbReference type="Gene3D" id="1.25.40.10">
    <property type="entry name" value="Tetratricopeptide repeat domain"/>
    <property type="match status" value="1"/>
</dbReference>
<dbReference type="EMBL" id="JARBJD010000017">
    <property type="protein sequence ID" value="KAK2961316.1"/>
    <property type="molecule type" value="Genomic_DNA"/>
</dbReference>